<dbReference type="EMBL" id="JAAIJQ010000276">
    <property type="protein sequence ID" value="NEV65406.1"/>
    <property type="molecule type" value="Genomic_DNA"/>
</dbReference>
<dbReference type="InterPro" id="IPR044068">
    <property type="entry name" value="CB"/>
</dbReference>
<reference evidence="8 9" key="1">
    <citation type="submission" date="2020-02" db="EMBL/GenBank/DDBJ databases">
        <title>Genome sequences of Thiorhodococcus mannitoliphagus and Thiorhodococcus minor, purple sulfur photosynthetic bacteria in the gammaproteobacterial family, Chromatiaceae.</title>
        <authorList>
            <person name="Aviles F.A."/>
            <person name="Meyer T.E."/>
            <person name="Kyndt J.A."/>
        </authorList>
    </citation>
    <scope>NUCLEOTIDE SEQUENCE [LARGE SCALE GENOMIC DNA]</scope>
    <source>
        <strain evidence="8 9">DSM 11518</strain>
    </source>
</reference>
<dbReference type="PANTHER" id="PTHR30349">
    <property type="entry name" value="PHAGE INTEGRASE-RELATED"/>
    <property type="match status" value="1"/>
</dbReference>
<feature type="domain" description="Tyr recombinase" evidence="6">
    <location>
        <begin position="223"/>
        <end position="279"/>
    </location>
</feature>
<dbReference type="InterPro" id="IPR002104">
    <property type="entry name" value="Integrase_catalytic"/>
</dbReference>
<dbReference type="PANTHER" id="PTHR30349:SF81">
    <property type="entry name" value="TYROSINE RECOMBINASE XERC"/>
    <property type="match status" value="1"/>
</dbReference>
<dbReference type="SUPFAM" id="SSF56349">
    <property type="entry name" value="DNA breaking-rejoining enzymes"/>
    <property type="match status" value="1"/>
</dbReference>
<dbReference type="Gene3D" id="1.10.150.130">
    <property type="match status" value="1"/>
</dbReference>
<dbReference type="RefSeq" id="WP_164456715.1">
    <property type="nucleotide sequence ID" value="NZ_JAAIJQ010000276.1"/>
</dbReference>
<dbReference type="GO" id="GO:0006310">
    <property type="term" value="P:DNA recombination"/>
    <property type="evidence" value="ECO:0007669"/>
    <property type="project" value="UniProtKB-KW"/>
</dbReference>
<dbReference type="PROSITE" id="PS51898">
    <property type="entry name" value="TYR_RECOMBINASE"/>
    <property type="match status" value="1"/>
</dbReference>
<dbReference type="InterPro" id="IPR004107">
    <property type="entry name" value="Integrase_SAM-like_N"/>
</dbReference>
<dbReference type="GO" id="GO:0003677">
    <property type="term" value="F:DNA binding"/>
    <property type="evidence" value="ECO:0007669"/>
    <property type="project" value="UniProtKB-UniRule"/>
</dbReference>
<feature type="non-terminal residue" evidence="8">
    <location>
        <position position="279"/>
    </location>
</feature>
<dbReference type="Gene3D" id="1.10.443.10">
    <property type="entry name" value="Intergrase catalytic core"/>
    <property type="match status" value="1"/>
</dbReference>
<dbReference type="AlphaFoldDB" id="A0A6M0K6K3"/>
<protein>
    <submittedName>
        <fullName evidence="8">Site-specific integrase</fullName>
    </submittedName>
</protein>
<feature type="domain" description="Core-binding (CB)" evidence="7">
    <location>
        <begin position="19"/>
        <end position="100"/>
    </location>
</feature>
<evidence type="ECO:0000256" key="2">
    <source>
        <dbReference type="ARBA" id="ARBA00022908"/>
    </source>
</evidence>
<evidence type="ECO:0000256" key="1">
    <source>
        <dbReference type="ARBA" id="ARBA00022829"/>
    </source>
</evidence>
<keyword evidence="2" id="KW-0229">DNA integration</keyword>
<gene>
    <name evidence="8" type="ORF">G3446_26935</name>
</gene>
<evidence type="ECO:0000256" key="4">
    <source>
        <dbReference type="ARBA" id="ARBA00023172"/>
    </source>
</evidence>
<dbReference type="Proteomes" id="UP000483379">
    <property type="component" value="Unassembled WGS sequence"/>
</dbReference>
<dbReference type="GO" id="GO:0007059">
    <property type="term" value="P:chromosome segregation"/>
    <property type="evidence" value="ECO:0007669"/>
    <property type="project" value="UniProtKB-KW"/>
</dbReference>
<keyword evidence="4" id="KW-0233">DNA recombination</keyword>
<keyword evidence="9" id="KW-1185">Reference proteome</keyword>
<keyword evidence="1" id="KW-0159">Chromosome partition</keyword>
<evidence type="ECO:0000256" key="5">
    <source>
        <dbReference type="PROSITE-ProRule" id="PRU01248"/>
    </source>
</evidence>
<dbReference type="GO" id="GO:0015074">
    <property type="term" value="P:DNA integration"/>
    <property type="evidence" value="ECO:0007669"/>
    <property type="project" value="UniProtKB-KW"/>
</dbReference>
<dbReference type="InterPro" id="IPR013762">
    <property type="entry name" value="Integrase-like_cat_sf"/>
</dbReference>
<name>A0A6M0K6K3_9GAMM</name>
<dbReference type="InterPro" id="IPR011010">
    <property type="entry name" value="DNA_brk_join_enz"/>
</dbReference>
<dbReference type="PROSITE" id="PS51900">
    <property type="entry name" value="CB"/>
    <property type="match status" value="2"/>
</dbReference>
<accession>A0A6M0K6K3</accession>
<comment type="caution">
    <text evidence="8">The sequence shown here is derived from an EMBL/GenBank/DDBJ whole genome shotgun (WGS) entry which is preliminary data.</text>
</comment>
<dbReference type="InterPro" id="IPR010998">
    <property type="entry name" value="Integrase_recombinase_N"/>
</dbReference>
<feature type="domain" description="Core-binding (CB)" evidence="7">
    <location>
        <begin position="115"/>
        <end position="200"/>
    </location>
</feature>
<dbReference type="InterPro" id="IPR050090">
    <property type="entry name" value="Tyrosine_recombinase_XerCD"/>
</dbReference>
<evidence type="ECO:0000313" key="8">
    <source>
        <dbReference type="EMBL" id="NEV65406.1"/>
    </source>
</evidence>
<dbReference type="Pfam" id="PF02899">
    <property type="entry name" value="Phage_int_SAM_1"/>
    <property type="match status" value="1"/>
</dbReference>
<dbReference type="Pfam" id="PF00589">
    <property type="entry name" value="Phage_integrase"/>
    <property type="match status" value="1"/>
</dbReference>
<evidence type="ECO:0000259" key="7">
    <source>
        <dbReference type="PROSITE" id="PS51900"/>
    </source>
</evidence>
<keyword evidence="3 5" id="KW-0238">DNA-binding</keyword>
<proteinExistence type="predicted"/>
<organism evidence="8 9">
    <name type="scientific">Thiorhodococcus minor</name>
    <dbReference type="NCBI Taxonomy" id="57489"/>
    <lineage>
        <taxon>Bacteria</taxon>
        <taxon>Pseudomonadati</taxon>
        <taxon>Pseudomonadota</taxon>
        <taxon>Gammaproteobacteria</taxon>
        <taxon>Chromatiales</taxon>
        <taxon>Chromatiaceae</taxon>
        <taxon>Thiorhodococcus</taxon>
    </lineage>
</organism>
<evidence type="ECO:0000256" key="3">
    <source>
        <dbReference type="ARBA" id="ARBA00023125"/>
    </source>
</evidence>
<evidence type="ECO:0000259" key="6">
    <source>
        <dbReference type="PROSITE" id="PS51898"/>
    </source>
</evidence>
<sequence length="279" mass="31698">MLKAFFKEQDDVLERLQSNPLHAYLEAFATALVEDAYAASTVRSKLLWVAELGWWLQEEPLPAAQLSEHTVDRYLKELRRRGRLRRGQASTLLSFVGYLQGQGIIPRPEPVCDTSPLSELERHYERYLRTERGLTTATVVNYLPVAHRFLVQHFGDGPLRLEQLRGADIAPFVLAQARGQGVKRAQLMVSALRSFLRFLFQEAKIEVDLAACVPSIADWRLSSVPKFLTEEEVQRLLDGCDRAHATGQRDYAVLMLLARLGLRASEVVTLDIDDIDWRA</sequence>
<evidence type="ECO:0000313" key="9">
    <source>
        <dbReference type="Proteomes" id="UP000483379"/>
    </source>
</evidence>